<evidence type="ECO:0000259" key="1">
    <source>
        <dbReference type="SMART" id="SM00790"/>
    </source>
</evidence>
<dbReference type="AlphaFoldDB" id="A0A0M0BM44"/>
<gene>
    <name evidence="2" type="ORF">AC482_06575</name>
</gene>
<name>A0A0M0BM44_9ARCH</name>
<dbReference type="PANTHER" id="PTHR30038">
    <property type="entry name" value="ALDEHYDE FERREDOXIN OXIDOREDUCTASE"/>
    <property type="match status" value="1"/>
</dbReference>
<dbReference type="GO" id="GO:0016625">
    <property type="term" value="F:oxidoreductase activity, acting on the aldehyde or oxo group of donors, iron-sulfur protein as acceptor"/>
    <property type="evidence" value="ECO:0007669"/>
    <property type="project" value="InterPro"/>
</dbReference>
<dbReference type="SUPFAM" id="SSF56228">
    <property type="entry name" value="Aldehyde ferredoxin oxidoreductase, N-terminal domain"/>
    <property type="match status" value="1"/>
</dbReference>
<dbReference type="PANTHER" id="PTHR30038:SF5">
    <property type="entry name" value="ALDEHYDE FERREDOXIN OXIDOREDUCTASE"/>
    <property type="match status" value="1"/>
</dbReference>
<reference evidence="2 3" key="1">
    <citation type="submission" date="2015-06" db="EMBL/GenBank/DDBJ databases">
        <title>New insights into the roles of widespread benthic archaea in carbon and nitrogen cycling.</title>
        <authorList>
            <person name="Lazar C.S."/>
            <person name="Baker B.J."/>
            <person name="Seitz K.W."/>
            <person name="Hyde A.S."/>
            <person name="Dick G.J."/>
            <person name="Hinrichs K.-U."/>
            <person name="Teske A.P."/>
        </authorList>
    </citation>
    <scope>NUCLEOTIDE SEQUENCE [LARGE SCALE GENOMIC DNA]</scope>
    <source>
        <strain evidence="2">DG-45</strain>
    </source>
</reference>
<dbReference type="GO" id="GO:0051536">
    <property type="term" value="F:iron-sulfur cluster binding"/>
    <property type="evidence" value="ECO:0007669"/>
    <property type="project" value="InterPro"/>
</dbReference>
<feature type="domain" description="Aldehyde ferredoxin oxidoreductase N-terminal" evidence="1">
    <location>
        <begin position="5"/>
        <end position="210"/>
    </location>
</feature>
<dbReference type="Pfam" id="PF02730">
    <property type="entry name" value="AFOR_N"/>
    <property type="match status" value="1"/>
</dbReference>
<proteinExistence type="predicted"/>
<accession>A0A0M0BM44</accession>
<dbReference type="Gene3D" id="3.60.9.10">
    <property type="entry name" value="Aldehyde ferredoxin oxidoreductase, N-terminal domain"/>
    <property type="match status" value="1"/>
</dbReference>
<evidence type="ECO:0000313" key="2">
    <source>
        <dbReference type="EMBL" id="KON29416.1"/>
    </source>
</evidence>
<dbReference type="InterPro" id="IPR051919">
    <property type="entry name" value="W-dependent_AOR"/>
</dbReference>
<sequence length="237" mass="25134">MTGEYAGAVLRVDLDNGRTKRETLPETVLRQFIGGTGLGAKFLYEEVPPGIGWSDPRNRLILAAGPLNATPIGGSGSVSVVSKGPLTNGAGCSQANGFFGAFLRLCGLNGMVIRGSAKGLRYLYVDEESAELREADGLSGLDTYQTADQLKREHGCGERDMSVASIGPAGENLVKFAGVFFDHGHSASHNGLGAVMGSKRLKAIAVARGKREIPMDDPGRIRDISRKLVENVKEQSM</sequence>
<organism evidence="2 3">
    <name type="scientific">miscellaneous Crenarchaeota group-15 archaeon DG-45</name>
    <dbReference type="NCBI Taxonomy" id="1685127"/>
    <lineage>
        <taxon>Archaea</taxon>
        <taxon>Candidatus Bathyarchaeota</taxon>
        <taxon>MCG-15</taxon>
    </lineage>
</organism>
<protein>
    <recommendedName>
        <fullName evidence="1">Aldehyde ferredoxin oxidoreductase N-terminal domain-containing protein</fullName>
    </recommendedName>
</protein>
<dbReference type="InterPro" id="IPR013983">
    <property type="entry name" value="Ald_Fedxn_OxRdtase_N"/>
</dbReference>
<dbReference type="EMBL" id="LFWZ01000065">
    <property type="protein sequence ID" value="KON29416.1"/>
    <property type="molecule type" value="Genomic_DNA"/>
</dbReference>
<dbReference type="Proteomes" id="UP000037210">
    <property type="component" value="Unassembled WGS sequence"/>
</dbReference>
<feature type="non-terminal residue" evidence="2">
    <location>
        <position position="237"/>
    </location>
</feature>
<comment type="caution">
    <text evidence="2">The sequence shown here is derived from an EMBL/GenBank/DDBJ whole genome shotgun (WGS) entry which is preliminary data.</text>
</comment>
<dbReference type="InterPro" id="IPR036503">
    <property type="entry name" value="Ald_Fedxn_OxRdtase_N_sf"/>
</dbReference>
<dbReference type="SMART" id="SM00790">
    <property type="entry name" value="AFOR_N"/>
    <property type="match status" value="1"/>
</dbReference>
<evidence type="ECO:0000313" key="3">
    <source>
        <dbReference type="Proteomes" id="UP000037210"/>
    </source>
</evidence>